<reference evidence="1" key="1">
    <citation type="submission" date="2014-09" db="EMBL/GenBank/DDBJ databases">
        <authorList>
            <person name="Magalhaes I.L.F."/>
            <person name="Oliveira U."/>
            <person name="Santos F.R."/>
            <person name="Vidigal T.H.D.A."/>
            <person name="Brescovit A.D."/>
            <person name="Santos A.J."/>
        </authorList>
    </citation>
    <scope>NUCLEOTIDE SEQUENCE</scope>
    <source>
        <tissue evidence="1">Shoot tissue taken approximately 20 cm above the soil surface</tissue>
    </source>
</reference>
<accession>A0A0A8ZWH4</accession>
<reference evidence="1" key="2">
    <citation type="journal article" date="2015" name="Data Brief">
        <title>Shoot transcriptome of the giant reed, Arundo donax.</title>
        <authorList>
            <person name="Barrero R.A."/>
            <person name="Guerrero F.D."/>
            <person name="Moolhuijzen P."/>
            <person name="Goolsby J.A."/>
            <person name="Tidwell J."/>
            <person name="Bellgard S.E."/>
            <person name="Bellgard M.I."/>
        </authorList>
    </citation>
    <scope>NUCLEOTIDE SEQUENCE</scope>
    <source>
        <tissue evidence="1">Shoot tissue taken approximately 20 cm above the soil surface</tissue>
    </source>
</reference>
<evidence type="ECO:0000313" key="1">
    <source>
        <dbReference type="EMBL" id="JAD43749.1"/>
    </source>
</evidence>
<organism evidence="1">
    <name type="scientific">Arundo donax</name>
    <name type="common">Giant reed</name>
    <name type="synonym">Donax arundinaceus</name>
    <dbReference type="NCBI Taxonomy" id="35708"/>
    <lineage>
        <taxon>Eukaryota</taxon>
        <taxon>Viridiplantae</taxon>
        <taxon>Streptophyta</taxon>
        <taxon>Embryophyta</taxon>
        <taxon>Tracheophyta</taxon>
        <taxon>Spermatophyta</taxon>
        <taxon>Magnoliopsida</taxon>
        <taxon>Liliopsida</taxon>
        <taxon>Poales</taxon>
        <taxon>Poaceae</taxon>
        <taxon>PACMAD clade</taxon>
        <taxon>Arundinoideae</taxon>
        <taxon>Arundineae</taxon>
        <taxon>Arundo</taxon>
    </lineage>
</organism>
<proteinExistence type="predicted"/>
<name>A0A0A8ZWH4_ARUDO</name>
<protein>
    <submittedName>
        <fullName evidence="1">Uncharacterized protein</fullName>
    </submittedName>
</protein>
<dbReference type="EMBL" id="GBRH01254146">
    <property type="protein sequence ID" value="JAD43749.1"/>
    <property type="molecule type" value="Transcribed_RNA"/>
</dbReference>
<sequence length="55" mass="6335">MTYDEIKKNKPEEYECVNSLASYYCKAKISPSLRILVNYMCILLVACKSCIPFCC</sequence>
<dbReference type="AlphaFoldDB" id="A0A0A8ZWH4"/>